<reference evidence="2 3" key="1">
    <citation type="journal article" date="2020" name="Biotechnol. Biofuels">
        <title>New insights from the biogas microbiome by comprehensive genome-resolved metagenomics of nearly 1600 species originating from multiple anaerobic digesters.</title>
        <authorList>
            <person name="Campanaro S."/>
            <person name="Treu L."/>
            <person name="Rodriguez-R L.M."/>
            <person name="Kovalovszki A."/>
            <person name="Ziels R.M."/>
            <person name="Maus I."/>
            <person name="Zhu X."/>
            <person name="Kougias P.G."/>
            <person name="Basile A."/>
            <person name="Luo G."/>
            <person name="Schluter A."/>
            <person name="Konstantinidis K.T."/>
            <person name="Angelidaki I."/>
        </authorList>
    </citation>
    <scope>NUCLEOTIDE SEQUENCE [LARGE SCALE GENOMIC DNA]</scope>
    <source>
        <strain evidence="2">AS06rmzACSIP_256</strain>
    </source>
</reference>
<proteinExistence type="predicted"/>
<dbReference type="EMBL" id="JAAYYV010000338">
    <property type="protein sequence ID" value="NLF55173.1"/>
    <property type="molecule type" value="Genomic_DNA"/>
</dbReference>
<feature type="region of interest" description="Disordered" evidence="1">
    <location>
        <begin position="31"/>
        <end position="137"/>
    </location>
</feature>
<protein>
    <submittedName>
        <fullName evidence="2">H-NS histone family protein</fullName>
    </submittedName>
</protein>
<evidence type="ECO:0000256" key="1">
    <source>
        <dbReference type="SAM" id="MobiDB-lite"/>
    </source>
</evidence>
<evidence type="ECO:0000313" key="3">
    <source>
        <dbReference type="Proteomes" id="UP000536534"/>
    </source>
</evidence>
<dbReference type="Gene3D" id="4.10.430.10">
    <property type="entry name" value="Histone-like protein H-NS, C-terminal domain"/>
    <property type="match status" value="1"/>
</dbReference>
<organism evidence="2 3">
    <name type="scientific">Thauera phenolivorans</name>
    <dbReference type="NCBI Taxonomy" id="1792543"/>
    <lineage>
        <taxon>Bacteria</taxon>
        <taxon>Pseudomonadati</taxon>
        <taxon>Pseudomonadota</taxon>
        <taxon>Betaproteobacteria</taxon>
        <taxon>Rhodocyclales</taxon>
        <taxon>Zoogloeaceae</taxon>
        <taxon>Thauera</taxon>
    </lineage>
</organism>
<gene>
    <name evidence="2" type="ORF">GX576_12405</name>
</gene>
<dbReference type="SUPFAM" id="SSF81273">
    <property type="entry name" value="H-NS histone-like proteins"/>
    <property type="match status" value="1"/>
</dbReference>
<dbReference type="GO" id="GO:0003677">
    <property type="term" value="F:DNA binding"/>
    <property type="evidence" value="ECO:0007669"/>
    <property type="project" value="InterPro"/>
</dbReference>
<dbReference type="Proteomes" id="UP000536534">
    <property type="component" value="Unassembled WGS sequence"/>
</dbReference>
<feature type="compositionally biased region" description="Pro residues" evidence="1">
    <location>
        <begin position="91"/>
        <end position="117"/>
    </location>
</feature>
<dbReference type="AlphaFoldDB" id="A0A7X7LXP5"/>
<name>A0A7X7LXP5_9RHOO</name>
<sequence length="168" mass="18427">MQRPLRDYSTLELERLLADIRTAIERAEIAESRSTAGETLPDAQTAVPQEHAGETRAPAPEEGEGLTEARRDAPPAPARRRKAATQEAPAEPLPAPEPPAPEPPVSEHPASEPPVSAPPRIRYMHPSNRNLTWTGDGERPEWLDVYLSLGGSWTALENTAEKLRRRPG</sequence>
<dbReference type="InterPro" id="IPR037150">
    <property type="entry name" value="H-NS_C_dom_sf"/>
</dbReference>
<accession>A0A7X7LXP5</accession>
<evidence type="ECO:0000313" key="2">
    <source>
        <dbReference type="EMBL" id="NLF55173.1"/>
    </source>
</evidence>
<comment type="caution">
    <text evidence="2">The sequence shown here is derived from an EMBL/GenBank/DDBJ whole genome shotgun (WGS) entry which is preliminary data.</text>
</comment>